<dbReference type="OrthoDB" id="8450043at2"/>
<dbReference type="EMBL" id="BDLU01000063">
    <property type="protein sequence ID" value="GCE84831.1"/>
    <property type="molecule type" value="Genomic_DNA"/>
</dbReference>
<dbReference type="Gene3D" id="2.60.450.10">
    <property type="entry name" value="Lipopolysaccharide (LPS) transport protein A like domain"/>
    <property type="match status" value="2"/>
</dbReference>
<dbReference type="GO" id="GO:0030288">
    <property type="term" value="C:outer membrane-bounded periplasmic space"/>
    <property type="evidence" value="ECO:0007669"/>
    <property type="project" value="TreeGrafter"/>
</dbReference>
<reference evidence="4" key="1">
    <citation type="submission" date="2017-01" db="EMBL/GenBank/DDBJ databases">
        <title>Komagataeibacter sp. MSKU9 whole genome sequencing project.</title>
        <authorList>
            <person name="Matsutani M."/>
            <person name="Naloka K."/>
            <person name="Theeragool G."/>
            <person name="Yakushi T."/>
            <person name="Matsushita K."/>
        </authorList>
    </citation>
    <scope>NUCLEOTIDE SEQUENCE [LARGE SCALE GENOMIC DNA]</scope>
    <source>
        <strain evidence="4">MSKU9</strain>
    </source>
</reference>
<accession>A0A4P5NY27</accession>
<evidence type="ECO:0000313" key="4">
    <source>
        <dbReference type="Proteomes" id="UP000315095"/>
    </source>
</evidence>
<gene>
    <name evidence="3" type="ORF">MSKU9_2972</name>
</gene>
<dbReference type="Proteomes" id="UP000315095">
    <property type="component" value="Unassembled WGS sequence"/>
</dbReference>
<name>A0A4P5NY27_9PROT</name>
<keyword evidence="4" id="KW-1185">Reference proteome</keyword>
<dbReference type="PANTHER" id="PTHR36504:SF1">
    <property type="entry name" value="LIPOPOLYSACCHARIDE EXPORT SYSTEM PROTEIN LPTA"/>
    <property type="match status" value="1"/>
</dbReference>
<feature type="region of interest" description="Disordered" evidence="2">
    <location>
        <begin position="306"/>
        <end position="347"/>
    </location>
</feature>
<dbReference type="RefSeq" id="WP_141262190.1">
    <property type="nucleotide sequence ID" value="NZ_BDLU01000063.1"/>
</dbReference>
<sequence length="435" mass="44922">MARATFRLPLGGILVGLVAAHPVMAQGLDMSHGQQINVTAAGGFDWDQNAQTVTAYDRAQAIRGDMTVRADRLVAFYRKKAAATPAAGQATPPATGPRAAASGPPAADAPLAAHLGVAPPLETRRPHITDNAPQAAGDTPPATTPQATSAAPAAPTAPVGTDSDVDTSLTTTSDTLPQDMPTPDAPAPAGMPGGQPGAATGNGAGDAGGNGSGGASEVYRLEAIGHVHSFNTNDQAWGDHAVYDVDQAILVMTGQHLKMTTPQDILTARDVLEYHSHEHMSVARGNATMTTNDGRQLRADVLVGYDRPKAQRSNARRDWDATHPNDKSRPAATSVDDRPSPGAGTIDHVDAFGHIVIRTRTETITGDRGVYVPDTGIARLVGNVHITRGENQVSGTSAIVNMHTDIATLTDNPGSRVSGLVIPNQAGKGDKGSAR</sequence>
<evidence type="ECO:0000256" key="1">
    <source>
        <dbReference type="ARBA" id="ARBA00022729"/>
    </source>
</evidence>
<comment type="caution">
    <text evidence="3">The sequence shown here is derived from an EMBL/GenBank/DDBJ whole genome shotgun (WGS) entry which is preliminary data.</text>
</comment>
<feature type="compositionally biased region" description="Low complexity" evidence="2">
    <location>
        <begin position="82"/>
        <end position="113"/>
    </location>
</feature>
<feature type="compositionally biased region" description="Basic and acidic residues" evidence="2">
    <location>
        <begin position="315"/>
        <end position="339"/>
    </location>
</feature>
<feature type="compositionally biased region" description="Gly residues" evidence="2">
    <location>
        <begin position="191"/>
        <end position="213"/>
    </location>
</feature>
<dbReference type="PANTHER" id="PTHR36504">
    <property type="entry name" value="LIPOPOLYSACCHARIDE EXPORT SYSTEM PROTEIN LPTA"/>
    <property type="match status" value="1"/>
</dbReference>
<dbReference type="GO" id="GO:0009279">
    <property type="term" value="C:cell outer membrane"/>
    <property type="evidence" value="ECO:0007669"/>
    <property type="project" value="TreeGrafter"/>
</dbReference>
<dbReference type="GO" id="GO:0015920">
    <property type="term" value="P:lipopolysaccharide transport"/>
    <property type="evidence" value="ECO:0007669"/>
    <property type="project" value="TreeGrafter"/>
</dbReference>
<evidence type="ECO:0000313" key="3">
    <source>
        <dbReference type="EMBL" id="GCE84831.1"/>
    </source>
</evidence>
<feature type="compositionally biased region" description="Low complexity" evidence="2">
    <location>
        <begin position="132"/>
        <end position="190"/>
    </location>
</feature>
<evidence type="ECO:0008006" key="5">
    <source>
        <dbReference type="Google" id="ProtNLM"/>
    </source>
</evidence>
<keyword evidence="1" id="KW-0732">Signal</keyword>
<proteinExistence type="predicted"/>
<dbReference type="GO" id="GO:0017089">
    <property type="term" value="F:glycolipid transfer activity"/>
    <property type="evidence" value="ECO:0007669"/>
    <property type="project" value="TreeGrafter"/>
</dbReference>
<organism evidence="3 4">
    <name type="scientific">Komagataeibacter diospyri</name>
    <dbReference type="NCBI Taxonomy" id="1932662"/>
    <lineage>
        <taxon>Bacteria</taxon>
        <taxon>Pseudomonadati</taxon>
        <taxon>Pseudomonadota</taxon>
        <taxon>Alphaproteobacteria</taxon>
        <taxon>Acetobacterales</taxon>
        <taxon>Acetobacteraceae</taxon>
        <taxon>Komagataeibacter</taxon>
    </lineage>
</organism>
<dbReference type="AlphaFoldDB" id="A0A4P5NY27"/>
<dbReference type="InterPro" id="IPR052037">
    <property type="entry name" value="LPS_export_LptA"/>
</dbReference>
<protein>
    <recommendedName>
        <fullName evidence="5">Organic solvent tolerance-like N-terminal domain-containing protein</fullName>
    </recommendedName>
</protein>
<evidence type="ECO:0000256" key="2">
    <source>
        <dbReference type="SAM" id="MobiDB-lite"/>
    </source>
</evidence>
<feature type="region of interest" description="Disordered" evidence="2">
    <location>
        <begin position="82"/>
        <end position="213"/>
    </location>
</feature>